<dbReference type="Pfam" id="PF06267">
    <property type="entry name" value="DUF1028"/>
    <property type="match status" value="1"/>
</dbReference>
<accession>A0A6J7P0P8</accession>
<sequence length="225" mass="22977">MTFSIVGRCARTGAVGVAITSSSPAVASRCAYVRPGVGAVATQNVTDPRLGPALLDALALGATAQEAIAEISSRASAAEYRQLTAVDAHGGTAVFSGSLSLGVNGDVVGADCVIAGNLLASPDVLHAVAVAFEADPAADLGERLVGALEAGLRRGGEAGPLHSAGMLVAQDVEWPTTNLRVDWSDHPIGDLRALWELWLPQRDDYVTRALDPASAPGYGVPGDDR</sequence>
<reference evidence="1" key="1">
    <citation type="submission" date="2020-05" db="EMBL/GenBank/DDBJ databases">
        <authorList>
            <person name="Chiriac C."/>
            <person name="Salcher M."/>
            <person name="Ghai R."/>
            <person name="Kavagutti S V."/>
        </authorList>
    </citation>
    <scope>NUCLEOTIDE SEQUENCE</scope>
</reference>
<dbReference type="Gene3D" id="3.60.20.10">
    <property type="entry name" value="Glutamine Phosphoribosylpyrophosphate, subunit 1, domain 1"/>
    <property type="match status" value="1"/>
</dbReference>
<dbReference type="InterPro" id="IPR010430">
    <property type="entry name" value="DUF1028"/>
</dbReference>
<protein>
    <submittedName>
        <fullName evidence="1">Unannotated protein</fullName>
    </submittedName>
</protein>
<organism evidence="1">
    <name type="scientific">freshwater metagenome</name>
    <dbReference type="NCBI Taxonomy" id="449393"/>
    <lineage>
        <taxon>unclassified sequences</taxon>
        <taxon>metagenomes</taxon>
        <taxon>ecological metagenomes</taxon>
    </lineage>
</organism>
<dbReference type="EMBL" id="CAFBOZ010000055">
    <property type="protein sequence ID" value="CAB4999026.1"/>
    <property type="molecule type" value="Genomic_DNA"/>
</dbReference>
<gene>
    <name evidence="1" type="ORF">UFOPK3992_00520</name>
</gene>
<dbReference type="SUPFAM" id="SSF56235">
    <property type="entry name" value="N-terminal nucleophile aminohydrolases (Ntn hydrolases)"/>
    <property type="match status" value="1"/>
</dbReference>
<dbReference type="PANTHER" id="PTHR39328:SF1">
    <property type="entry name" value="BLL2871 PROTEIN"/>
    <property type="match status" value="1"/>
</dbReference>
<dbReference type="PANTHER" id="PTHR39328">
    <property type="entry name" value="BLL2871 PROTEIN"/>
    <property type="match status" value="1"/>
</dbReference>
<dbReference type="AlphaFoldDB" id="A0A6J7P0P8"/>
<evidence type="ECO:0000313" key="1">
    <source>
        <dbReference type="EMBL" id="CAB4999026.1"/>
    </source>
</evidence>
<proteinExistence type="predicted"/>
<dbReference type="InterPro" id="IPR029055">
    <property type="entry name" value="Ntn_hydrolases_N"/>
</dbReference>
<name>A0A6J7P0P8_9ZZZZ</name>